<dbReference type="Pfam" id="PF13196">
    <property type="entry name" value="DUF4012"/>
    <property type="match status" value="1"/>
</dbReference>
<dbReference type="AlphaFoldDB" id="A0A0G1DEZ9"/>
<reference evidence="2 3" key="1">
    <citation type="journal article" date="2015" name="Nature">
        <title>rRNA introns, odd ribosomes, and small enigmatic genomes across a large radiation of phyla.</title>
        <authorList>
            <person name="Brown C.T."/>
            <person name="Hug L.A."/>
            <person name="Thomas B.C."/>
            <person name="Sharon I."/>
            <person name="Castelle C.J."/>
            <person name="Singh A."/>
            <person name="Wilkins M.J."/>
            <person name="Williams K.H."/>
            <person name="Banfield J.F."/>
        </authorList>
    </citation>
    <scope>NUCLEOTIDE SEQUENCE [LARGE SCALE GENOMIC DNA]</scope>
</reference>
<feature type="transmembrane region" description="Helical" evidence="1">
    <location>
        <begin position="50"/>
        <end position="73"/>
    </location>
</feature>
<keyword evidence="1" id="KW-0812">Transmembrane</keyword>
<sequence>MDNDFRERCCIIYTMEEGEIKIPQINPDNGTPKPGFLARPKAFLKRRKKLIIGFFAIVIIFLLILIVPTILVYRDARGLLTSVSNLEKAVKEEQNIVRVKEEIQNVRQGLLRVKRSYKFLVWTKPIPLLGGYYRDGEAALNAGVSGMEAADVIMTAVEPYADIIGFTGSSVTAKSGEESANDRIEFIVESIKDIIPKLDEIYQKVKVVQTEINKISPSRYPVRFAGREVRSKVVSGISLVDEAAEAVANSKPLLEMAPYFLGIDGERTYLLIFQNDKELRPTGGFITAYAFMTVNKGKVQPGASNDIYNLDLKYKPTIPAPQPIIDYIKGPYILSKNLRLRDMNWSGDFKESMDLFITEAKKVGINDVDGVVAVDTQVVVNILGVLGQIGVPGFGNFSTEIVVECNCPQVIHELESFADNEGAVIWDPLTGKILQAPRGYGNRKEIVGPLMNSILSNALGQPKEKLPDLFQAGWRSLTEKHVLFYMFDKKAQEAVEAFNIAGRVKNFEGDYLYINDANLGGRKSNLYVTQEVNQEIKVAKDGSVEKTLVITYNNPQAQDGWLNSVLPNWTRIYVPKGSQLLEVDGFEDKGEVYEELGKTVFSGGFRLRPQGLKKITVKYKLPFKVKNNYDLLVQKQPGLDSPLYTIELGKQSEEVFLKTDKEFHFRI</sequence>
<evidence type="ECO:0008006" key="4">
    <source>
        <dbReference type="Google" id="ProtNLM"/>
    </source>
</evidence>
<evidence type="ECO:0000313" key="3">
    <source>
        <dbReference type="Proteomes" id="UP000034090"/>
    </source>
</evidence>
<keyword evidence="1" id="KW-1133">Transmembrane helix</keyword>
<protein>
    <recommendedName>
        <fullName evidence="4">DUF4012 domain-containing protein</fullName>
    </recommendedName>
</protein>
<comment type="caution">
    <text evidence="2">The sequence shown here is derived from an EMBL/GenBank/DDBJ whole genome shotgun (WGS) entry which is preliminary data.</text>
</comment>
<proteinExistence type="predicted"/>
<organism evidence="2 3">
    <name type="scientific">Candidatus Woesebacteria bacterium GW2011_GWB1_43_14</name>
    <dbReference type="NCBI Taxonomy" id="1618578"/>
    <lineage>
        <taxon>Bacteria</taxon>
        <taxon>Candidatus Woeseibacteriota</taxon>
    </lineage>
</organism>
<evidence type="ECO:0000256" key="1">
    <source>
        <dbReference type="SAM" id="Phobius"/>
    </source>
</evidence>
<gene>
    <name evidence="2" type="ORF">UV74_C0014G0007</name>
</gene>
<dbReference type="InterPro" id="IPR025101">
    <property type="entry name" value="DUF4012"/>
</dbReference>
<keyword evidence="1" id="KW-0472">Membrane</keyword>
<dbReference type="EMBL" id="LCFQ01000014">
    <property type="protein sequence ID" value="KKS96485.1"/>
    <property type="molecule type" value="Genomic_DNA"/>
</dbReference>
<evidence type="ECO:0000313" key="2">
    <source>
        <dbReference type="EMBL" id="KKS96485.1"/>
    </source>
</evidence>
<dbReference type="Proteomes" id="UP000034090">
    <property type="component" value="Unassembled WGS sequence"/>
</dbReference>
<accession>A0A0G1DEZ9</accession>
<name>A0A0G1DEZ9_9BACT</name>
<dbReference type="STRING" id="1618578.UV74_C0014G0007"/>